<name>A0ABZ0W322_9BACT</name>
<keyword evidence="2" id="KW-1185">Reference proteome</keyword>
<evidence type="ECO:0000313" key="1">
    <source>
        <dbReference type="EMBL" id="WQD36491.1"/>
    </source>
</evidence>
<dbReference type="EMBL" id="CP139960">
    <property type="protein sequence ID" value="WQD36491.1"/>
    <property type="molecule type" value="Genomic_DNA"/>
</dbReference>
<protein>
    <submittedName>
        <fullName evidence="1">Uncharacterized protein</fullName>
    </submittedName>
</protein>
<dbReference type="Pfam" id="PF26622">
    <property type="entry name" value="DUF8199"/>
    <property type="match status" value="1"/>
</dbReference>
<accession>A0ABZ0W322</accession>
<dbReference type="InterPro" id="IPR058512">
    <property type="entry name" value="DUF8199"/>
</dbReference>
<dbReference type="InterPro" id="IPR058060">
    <property type="entry name" value="HYC_CC_PP"/>
</dbReference>
<proteinExistence type="predicted"/>
<evidence type="ECO:0000313" key="2">
    <source>
        <dbReference type="Proteomes" id="UP001325680"/>
    </source>
</evidence>
<dbReference type="Proteomes" id="UP001325680">
    <property type="component" value="Chromosome"/>
</dbReference>
<reference evidence="1 2" key="1">
    <citation type="submission" date="2023-12" db="EMBL/GenBank/DDBJ databases">
        <title>Genome sequencing and assembly of bacterial species from a model synthetic community.</title>
        <authorList>
            <person name="Hogle S.L."/>
        </authorList>
    </citation>
    <scope>NUCLEOTIDE SEQUENCE [LARGE SCALE GENOMIC DNA]</scope>
    <source>
        <strain evidence="1 2">HAMBI_3031</strain>
    </source>
</reference>
<dbReference type="RefSeq" id="WP_114790126.1">
    <property type="nucleotide sequence ID" value="NZ_CP139960.1"/>
</dbReference>
<organism evidence="1 2">
    <name type="scientific">Niabella yanshanensis</name>
    <dbReference type="NCBI Taxonomy" id="577386"/>
    <lineage>
        <taxon>Bacteria</taxon>
        <taxon>Pseudomonadati</taxon>
        <taxon>Bacteroidota</taxon>
        <taxon>Chitinophagia</taxon>
        <taxon>Chitinophagales</taxon>
        <taxon>Chitinophagaceae</taxon>
        <taxon>Niabella</taxon>
    </lineage>
</organism>
<sequence>MKKITLFILISCYMLMTTGVVAVSHYCMDRLASVSLFAAKEKQCGKCGMEKEQHSCCNDEETLVKGDTDHNKTPLYVYNLPALDEMPVIITDFLLTTLLNGNNHLDNQRHSPPLPDNDLYLANNVFRI</sequence>
<gene>
    <name evidence="1" type="ORF">U0035_12520</name>
</gene>
<dbReference type="NCBIfam" id="NF047658">
    <property type="entry name" value="HYC_CC_PP"/>
    <property type="match status" value="1"/>
</dbReference>